<organism evidence="2 3">
    <name type="scientific">Sutterella wadsworthensis HGA0223</name>
    <dbReference type="NCBI Taxonomy" id="1203554"/>
    <lineage>
        <taxon>Bacteria</taxon>
        <taxon>Pseudomonadati</taxon>
        <taxon>Pseudomonadota</taxon>
        <taxon>Betaproteobacteria</taxon>
        <taxon>Burkholderiales</taxon>
        <taxon>Sutterellaceae</taxon>
        <taxon>Sutterella</taxon>
    </lineage>
</organism>
<dbReference type="AlphaFoldDB" id="S3B8R9"/>
<dbReference type="STRING" id="1203554.HMPREF1476_02185"/>
<keyword evidence="1" id="KW-0732">Signal</keyword>
<gene>
    <name evidence="2" type="ORF">HMPREF1476_02185</name>
</gene>
<dbReference type="PATRIC" id="fig|1203554.3.peg.2267"/>
<dbReference type="PROSITE" id="PS51257">
    <property type="entry name" value="PROKAR_LIPOPROTEIN"/>
    <property type="match status" value="1"/>
</dbReference>
<comment type="caution">
    <text evidence="2">The sequence shown here is derived from an EMBL/GenBank/DDBJ whole genome shotgun (WGS) entry which is preliminary data.</text>
</comment>
<evidence type="ECO:0008006" key="4">
    <source>
        <dbReference type="Google" id="ProtNLM"/>
    </source>
</evidence>
<proteinExistence type="predicted"/>
<dbReference type="eggNOG" id="COG2913">
    <property type="taxonomic scope" value="Bacteria"/>
</dbReference>
<keyword evidence="3" id="KW-1185">Reference proteome</keyword>
<dbReference type="HOGENOM" id="CLU_090266_1_1_4"/>
<dbReference type="GeneID" id="64062444"/>
<accession>S3B8R9</accession>
<reference evidence="2 3" key="1">
    <citation type="submission" date="2013-04" db="EMBL/GenBank/DDBJ databases">
        <title>The Genome Sequence of Sutterella wadsworthensis HGA0223.</title>
        <authorList>
            <consortium name="The Broad Institute Genomics Platform"/>
            <person name="Earl A."/>
            <person name="Ward D."/>
            <person name="Feldgarden M."/>
            <person name="Gevers D."/>
            <person name="Schmidt T.M."/>
            <person name="Dover J."/>
            <person name="Dai D."/>
            <person name="Walker B."/>
            <person name="Young S."/>
            <person name="Zeng Q."/>
            <person name="Gargeya S."/>
            <person name="Fitzgerald M."/>
            <person name="Haas B."/>
            <person name="Abouelleil A."/>
            <person name="Allen A.W."/>
            <person name="Alvarado L."/>
            <person name="Arachchi H.M."/>
            <person name="Berlin A.M."/>
            <person name="Chapman S.B."/>
            <person name="Gainer-Dewar J."/>
            <person name="Goldberg J."/>
            <person name="Griggs A."/>
            <person name="Gujja S."/>
            <person name="Hansen M."/>
            <person name="Howarth C."/>
            <person name="Imamovic A."/>
            <person name="Ireland A."/>
            <person name="Larimer J."/>
            <person name="McCowan C."/>
            <person name="Murphy C."/>
            <person name="Pearson M."/>
            <person name="Poon T.W."/>
            <person name="Priest M."/>
            <person name="Roberts A."/>
            <person name="Saif S."/>
            <person name="Shea T."/>
            <person name="Sisk P."/>
            <person name="Sykes S."/>
            <person name="Wortman J."/>
            <person name="Nusbaum C."/>
            <person name="Birren B."/>
        </authorList>
    </citation>
    <scope>NUCLEOTIDE SEQUENCE [LARGE SCALE GENOMIC DNA]</scope>
    <source>
        <strain evidence="2 3">HGA0223</strain>
    </source>
</reference>
<dbReference type="Proteomes" id="UP000014400">
    <property type="component" value="Unassembled WGS sequence"/>
</dbReference>
<evidence type="ECO:0000313" key="2">
    <source>
        <dbReference type="EMBL" id="EPD97708.1"/>
    </source>
</evidence>
<protein>
    <recommendedName>
        <fullName evidence="4">Lipoprotein SmpA/OmlA domain-containing protein</fullName>
    </recommendedName>
</protein>
<sequence>MKKLEAAALLVLIPIMLAACAHPQLIDLGTAESQVVQKLGEPNATVPLADGRTRLVYSQQPFGQECWWMTFSADGRFEKLENVLNREHFALIKPGRSTEADVWNLFGQYAERYEFRLKNQHAWMYRFKDEGIFDMAFWVQFDTRGIVAEVGYTLDPYKDRDHWLFP</sequence>
<evidence type="ECO:0000256" key="1">
    <source>
        <dbReference type="SAM" id="SignalP"/>
    </source>
</evidence>
<feature type="chain" id="PRO_5004506033" description="Lipoprotein SmpA/OmlA domain-containing protein" evidence="1">
    <location>
        <begin position="22"/>
        <end position="166"/>
    </location>
</feature>
<dbReference type="RefSeq" id="WP_016475207.1">
    <property type="nucleotide sequence ID" value="NZ_KE150481.1"/>
</dbReference>
<evidence type="ECO:0000313" key="3">
    <source>
        <dbReference type="Proteomes" id="UP000014400"/>
    </source>
</evidence>
<feature type="signal peptide" evidence="1">
    <location>
        <begin position="1"/>
        <end position="21"/>
    </location>
</feature>
<dbReference type="EMBL" id="ATCF01000034">
    <property type="protein sequence ID" value="EPD97708.1"/>
    <property type="molecule type" value="Genomic_DNA"/>
</dbReference>
<name>S3B8R9_9BURK</name>